<feature type="domain" description="Fungal-type protein kinase" evidence="1">
    <location>
        <begin position="38"/>
        <end position="328"/>
    </location>
</feature>
<proteinExistence type="predicted"/>
<organism evidence="2 3">
    <name type="scientific">Crepidotus variabilis</name>
    <dbReference type="NCBI Taxonomy" id="179855"/>
    <lineage>
        <taxon>Eukaryota</taxon>
        <taxon>Fungi</taxon>
        <taxon>Dikarya</taxon>
        <taxon>Basidiomycota</taxon>
        <taxon>Agaricomycotina</taxon>
        <taxon>Agaricomycetes</taxon>
        <taxon>Agaricomycetidae</taxon>
        <taxon>Agaricales</taxon>
        <taxon>Agaricineae</taxon>
        <taxon>Crepidotaceae</taxon>
        <taxon>Crepidotus</taxon>
    </lineage>
</organism>
<dbReference type="Proteomes" id="UP000807306">
    <property type="component" value="Unassembled WGS sequence"/>
</dbReference>
<evidence type="ECO:0000313" key="2">
    <source>
        <dbReference type="EMBL" id="KAF9533046.1"/>
    </source>
</evidence>
<dbReference type="PANTHER" id="PTHR38248">
    <property type="entry name" value="FUNK1 6"/>
    <property type="match status" value="1"/>
</dbReference>
<evidence type="ECO:0000313" key="3">
    <source>
        <dbReference type="Proteomes" id="UP000807306"/>
    </source>
</evidence>
<dbReference type="PANTHER" id="PTHR38248:SF2">
    <property type="entry name" value="FUNK1 11"/>
    <property type="match status" value="1"/>
</dbReference>
<evidence type="ECO:0000259" key="1">
    <source>
        <dbReference type="Pfam" id="PF17667"/>
    </source>
</evidence>
<dbReference type="Gene3D" id="1.10.510.10">
    <property type="entry name" value="Transferase(Phosphotransferase) domain 1"/>
    <property type="match status" value="1"/>
</dbReference>
<gene>
    <name evidence="2" type="ORF">CPB83DRAFT_525402</name>
</gene>
<keyword evidence="3" id="KW-1185">Reference proteome</keyword>
<dbReference type="EMBL" id="MU157829">
    <property type="protein sequence ID" value="KAF9533046.1"/>
    <property type="molecule type" value="Genomic_DNA"/>
</dbReference>
<reference evidence="2" key="1">
    <citation type="submission" date="2020-11" db="EMBL/GenBank/DDBJ databases">
        <authorList>
            <consortium name="DOE Joint Genome Institute"/>
            <person name="Ahrendt S."/>
            <person name="Riley R."/>
            <person name="Andreopoulos W."/>
            <person name="Labutti K."/>
            <person name="Pangilinan J."/>
            <person name="Ruiz-Duenas F.J."/>
            <person name="Barrasa J.M."/>
            <person name="Sanchez-Garcia M."/>
            <person name="Camarero S."/>
            <person name="Miyauchi S."/>
            <person name="Serrano A."/>
            <person name="Linde D."/>
            <person name="Babiker R."/>
            <person name="Drula E."/>
            <person name="Ayuso-Fernandez I."/>
            <person name="Pacheco R."/>
            <person name="Padilla G."/>
            <person name="Ferreira P."/>
            <person name="Barriuso J."/>
            <person name="Kellner H."/>
            <person name="Castanera R."/>
            <person name="Alfaro M."/>
            <person name="Ramirez L."/>
            <person name="Pisabarro A.G."/>
            <person name="Kuo A."/>
            <person name="Tritt A."/>
            <person name="Lipzen A."/>
            <person name="He G."/>
            <person name="Yan M."/>
            <person name="Ng V."/>
            <person name="Cullen D."/>
            <person name="Martin F."/>
            <person name="Rosso M.-N."/>
            <person name="Henrissat B."/>
            <person name="Hibbett D."/>
            <person name="Martinez A.T."/>
            <person name="Grigoriev I.V."/>
        </authorList>
    </citation>
    <scope>NUCLEOTIDE SEQUENCE</scope>
    <source>
        <strain evidence="2">CBS 506.95</strain>
    </source>
</reference>
<dbReference type="InterPro" id="IPR040976">
    <property type="entry name" value="Pkinase_fungal"/>
</dbReference>
<sequence>MSSGPLTEMKAKIFFLRNDPPQNTQPLFFKTIGPLSVRRSDYISHRATRVWLVEPIASRQNVESTGETCLLVLKDTWSDIDAQTEKEIQDALFNDIKCFSKRLANAVDSGDWSLLEPDERDAFGSLMDKEKEPAKNLLRDEGYRKHFVTILQDWKGRTLKPPGSQAESIRAVPLFYQSRPRQYPGKTQHRVLCKEICEPLDDVKTFGEVIVGMEGAVSAMLILFLAGWVHRDISASNVMMYQGQGVLGDLEVAKRFRVRHQHSDEDFLKGTPYFMATEIYKGFTQARYPRPTIRTWDFTLNPKPDKRIPFQHNFLHDLESIWWILLWTMLQRVPFAPSHQYAAGLFVNTRNIPQAREEAFVAGGALISSLFTSLHPCFLIRDFDCTVDLLRCEMGDTCDFFDISRGSSNVWSIL</sequence>
<dbReference type="OrthoDB" id="2996433at2759"/>
<accession>A0A9P6EPT4</accession>
<name>A0A9P6EPT4_9AGAR</name>
<dbReference type="Pfam" id="PF17667">
    <property type="entry name" value="Pkinase_fungal"/>
    <property type="match status" value="1"/>
</dbReference>
<dbReference type="AlphaFoldDB" id="A0A9P6EPT4"/>
<comment type="caution">
    <text evidence="2">The sequence shown here is derived from an EMBL/GenBank/DDBJ whole genome shotgun (WGS) entry which is preliminary data.</text>
</comment>
<dbReference type="InterPro" id="IPR011009">
    <property type="entry name" value="Kinase-like_dom_sf"/>
</dbReference>
<protein>
    <recommendedName>
        <fullName evidence="1">Fungal-type protein kinase domain-containing protein</fullName>
    </recommendedName>
</protein>
<dbReference type="SUPFAM" id="SSF56112">
    <property type="entry name" value="Protein kinase-like (PK-like)"/>
    <property type="match status" value="1"/>
</dbReference>